<accession>A0A0P1BMF4</accession>
<feature type="compositionally biased region" description="Low complexity" evidence="22">
    <location>
        <begin position="453"/>
        <end position="462"/>
    </location>
</feature>
<evidence type="ECO:0000313" key="25">
    <source>
        <dbReference type="Proteomes" id="UP000054845"/>
    </source>
</evidence>
<dbReference type="InterPro" id="IPR002509">
    <property type="entry name" value="NODB_dom"/>
</dbReference>
<evidence type="ECO:0000256" key="18">
    <source>
        <dbReference type="ARBA" id="ARBA00023316"/>
    </source>
</evidence>
<dbReference type="GO" id="GO:0000272">
    <property type="term" value="P:polysaccharide catabolic process"/>
    <property type="evidence" value="ECO:0007669"/>
    <property type="project" value="UniProtKB-KW"/>
</dbReference>
<evidence type="ECO:0000256" key="8">
    <source>
        <dbReference type="ARBA" id="ARBA00022622"/>
    </source>
</evidence>
<keyword evidence="11 24" id="KW-0378">Hydrolase</keyword>
<evidence type="ECO:0000256" key="4">
    <source>
        <dbReference type="ARBA" id="ARBA00010973"/>
    </source>
</evidence>
<dbReference type="InterPro" id="IPR050248">
    <property type="entry name" value="Polysacc_deacetylase_ArnD"/>
</dbReference>
<dbReference type="FunFam" id="3.20.20.370:FF:000004">
    <property type="entry name" value="Related to Chitin deacetylase"/>
    <property type="match status" value="1"/>
</dbReference>
<dbReference type="OrthoDB" id="407355at2759"/>
<feature type="compositionally biased region" description="Polar residues" evidence="22">
    <location>
        <begin position="440"/>
        <end position="452"/>
    </location>
</feature>
<evidence type="ECO:0000256" key="12">
    <source>
        <dbReference type="ARBA" id="ARBA00023024"/>
    </source>
</evidence>
<keyword evidence="18" id="KW-0961">Cell wall biogenesis/degradation</keyword>
<reference evidence="24 25" key="1">
    <citation type="submission" date="2014-09" db="EMBL/GenBank/DDBJ databases">
        <authorList>
            <person name="Magalhaes I.L.F."/>
            <person name="Oliveira U."/>
            <person name="Santos F.R."/>
            <person name="Vidigal T.H.D.A."/>
            <person name="Brescovit A.D."/>
            <person name="Santos A.J."/>
        </authorList>
    </citation>
    <scope>NUCLEOTIDE SEQUENCE [LARGE SCALE GENOMIC DNA]</scope>
</reference>
<dbReference type="GO" id="GO:0006032">
    <property type="term" value="P:chitin catabolic process"/>
    <property type="evidence" value="ECO:0007669"/>
    <property type="project" value="UniProtKB-KW"/>
</dbReference>
<keyword evidence="5" id="KW-1003">Cell membrane</keyword>
<keyword evidence="15" id="KW-0119">Carbohydrate metabolism</keyword>
<evidence type="ECO:0000256" key="22">
    <source>
        <dbReference type="SAM" id="MobiDB-lite"/>
    </source>
</evidence>
<proteinExistence type="inferred from homology"/>
<keyword evidence="12" id="KW-0146">Chitin degradation</keyword>
<evidence type="ECO:0000256" key="20">
    <source>
        <dbReference type="ARBA" id="ARBA00024056"/>
    </source>
</evidence>
<dbReference type="PANTHER" id="PTHR10587:SF133">
    <property type="entry name" value="CHITIN DEACETYLASE 1-RELATED"/>
    <property type="match status" value="1"/>
</dbReference>
<comment type="similarity">
    <text evidence="4">Belongs to the polysaccharide deacetylase family.</text>
</comment>
<keyword evidence="10" id="KW-0732">Signal</keyword>
<protein>
    <recommendedName>
        <fullName evidence="20">chitin deacetylase</fullName>
        <ecNumber evidence="20">3.5.1.41</ecNumber>
    </recommendedName>
</protein>
<sequence>MSAQSSRPRFADTVQVRHGVSFSLFPTQIPYPLILTMVRTSLFVAAAAAMALPMAVADLRPERRQAESSSSRRHRSSATATASAGSGSGAVSSPPAFTGSLPASISSIVATLTPGTRSPEPTYPLPTTFQAGATNTYISGAPPLPSAPTIANYPPLDEPPLRSFQGSEQLLAGIDLSGVKDVPLNQGSAGCGEAGNEANLANAGASGNCWWTCGGCTRDTDIVQCPDKNTWGLSYDDGPSPYTPLLLDYLEKNNLKTTFFVVGSRALSRPDMLAYEYMTGHQLSVHTWSHTSLTTQTNEAIALELLWTKKIIHDITGVTPNTMRPPYGDIDDRVRGVSKAVGLTPIIWTSANGGNYDTNDWKIGSGVVSAGEVVSVFDGIIANASTLDHGYIVLAHDLYEQSVKLATEIVLPQALSQSPKQNIVPIITCLKKPLGDSYVETNRNTSDSAPATNGNNENTSSGSGSGSGAGLNMELSKAHLTIVGAVLFGAATLL</sequence>
<keyword evidence="14" id="KW-0325">Glycoprotein</keyword>
<dbReference type="STRING" id="401625.A0A0P1BMF4"/>
<feature type="region of interest" description="Disordered" evidence="22">
    <location>
        <begin position="63"/>
        <end position="95"/>
    </location>
</feature>
<dbReference type="Pfam" id="PF01522">
    <property type="entry name" value="Polysacc_deac_1"/>
    <property type="match status" value="1"/>
</dbReference>
<dbReference type="EC" id="3.5.1.41" evidence="20"/>
<keyword evidence="8" id="KW-0336">GPI-anchor</keyword>
<feature type="domain" description="NodB homology" evidence="23">
    <location>
        <begin position="229"/>
        <end position="429"/>
    </location>
</feature>
<dbReference type="PROSITE" id="PS51677">
    <property type="entry name" value="NODB"/>
    <property type="match status" value="1"/>
</dbReference>
<evidence type="ECO:0000256" key="11">
    <source>
        <dbReference type="ARBA" id="ARBA00022801"/>
    </source>
</evidence>
<keyword evidence="17" id="KW-0449">Lipoprotein</keyword>
<evidence type="ECO:0000256" key="10">
    <source>
        <dbReference type="ARBA" id="ARBA00022729"/>
    </source>
</evidence>
<dbReference type="Proteomes" id="UP000054845">
    <property type="component" value="Unassembled WGS sequence"/>
</dbReference>
<evidence type="ECO:0000256" key="2">
    <source>
        <dbReference type="ARBA" id="ARBA00004191"/>
    </source>
</evidence>
<evidence type="ECO:0000256" key="13">
    <source>
        <dbReference type="ARBA" id="ARBA00023136"/>
    </source>
</evidence>
<feature type="compositionally biased region" description="Low complexity" evidence="22">
    <location>
        <begin position="77"/>
        <end position="95"/>
    </location>
</feature>
<evidence type="ECO:0000256" key="3">
    <source>
        <dbReference type="ARBA" id="ARBA00004609"/>
    </source>
</evidence>
<dbReference type="GO" id="GO:0005886">
    <property type="term" value="C:plasma membrane"/>
    <property type="evidence" value="ECO:0007669"/>
    <property type="project" value="UniProtKB-SubCell"/>
</dbReference>
<dbReference type="EMBL" id="CCYA01000265">
    <property type="protein sequence ID" value="CEH17887.1"/>
    <property type="molecule type" value="Genomic_DNA"/>
</dbReference>
<evidence type="ECO:0000256" key="14">
    <source>
        <dbReference type="ARBA" id="ARBA00023180"/>
    </source>
</evidence>
<dbReference type="GO" id="GO:0098552">
    <property type="term" value="C:side of membrane"/>
    <property type="evidence" value="ECO:0007669"/>
    <property type="project" value="UniProtKB-KW"/>
</dbReference>
<evidence type="ECO:0000256" key="7">
    <source>
        <dbReference type="ARBA" id="ARBA00022525"/>
    </source>
</evidence>
<evidence type="ECO:0000313" key="24">
    <source>
        <dbReference type="EMBL" id="CEH17887.1"/>
    </source>
</evidence>
<evidence type="ECO:0000256" key="19">
    <source>
        <dbReference type="ARBA" id="ARBA00023326"/>
    </source>
</evidence>
<dbReference type="Gene3D" id="3.20.20.370">
    <property type="entry name" value="Glycoside hydrolase/deacetylase"/>
    <property type="match status" value="1"/>
</dbReference>
<evidence type="ECO:0000259" key="23">
    <source>
        <dbReference type="PROSITE" id="PS51677"/>
    </source>
</evidence>
<evidence type="ECO:0000256" key="9">
    <source>
        <dbReference type="ARBA" id="ARBA00022723"/>
    </source>
</evidence>
<evidence type="ECO:0000256" key="17">
    <source>
        <dbReference type="ARBA" id="ARBA00023288"/>
    </source>
</evidence>
<evidence type="ECO:0000256" key="6">
    <source>
        <dbReference type="ARBA" id="ARBA00022512"/>
    </source>
</evidence>
<comment type="catalytic activity">
    <reaction evidence="21">
        <text>[(1-&gt;4)-N-acetyl-beta-D-glucosaminyl](n) + n H2O = chitosan + n acetate</text>
        <dbReference type="Rhea" id="RHEA:10464"/>
        <dbReference type="Rhea" id="RHEA-COMP:9593"/>
        <dbReference type="Rhea" id="RHEA-COMP:9597"/>
        <dbReference type="ChEBI" id="CHEBI:15377"/>
        <dbReference type="ChEBI" id="CHEBI:17029"/>
        <dbReference type="ChEBI" id="CHEBI:30089"/>
        <dbReference type="ChEBI" id="CHEBI:57704"/>
        <dbReference type="EC" id="3.5.1.41"/>
    </reaction>
    <physiologicalReaction direction="left-to-right" evidence="21">
        <dbReference type="Rhea" id="RHEA:10465"/>
    </physiologicalReaction>
</comment>
<dbReference type="GO" id="GO:0046872">
    <property type="term" value="F:metal ion binding"/>
    <property type="evidence" value="ECO:0007669"/>
    <property type="project" value="UniProtKB-KW"/>
</dbReference>
<keyword evidence="25" id="KW-1185">Reference proteome</keyword>
<keyword evidence="6" id="KW-0134">Cell wall</keyword>
<dbReference type="AlphaFoldDB" id="A0A0P1BMF4"/>
<evidence type="ECO:0000256" key="5">
    <source>
        <dbReference type="ARBA" id="ARBA00022475"/>
    </source>
</evidence>
<keyword evidence="9" id="KW-0479">Metal-binding</keyword>
<dbReference type="PANTHER" id="PTHR10587">
    <property type="entry name" value="GLYCOSYL TRANSFERASE-RELATED"/>
    <property type="match status" value="1"/>
</dbReference>
<comment type="cofactor">
    <cofactor evidence="1">
        <name>Co(2+)</name>
        <dbReference type="ChEBI" id="CHEBI:48828"/>
    </cofactor>
</comment>
<name>A0A0P1BMF4_9BASI</name>
<dbReference type="GO" id="GO:0009272">
    <property type="term" value="P:fungal-type cell wall biogenesis"/>
    <property type="evidence" value="ECO:0007669"/>
    <property type="project" value="UniProtKB-ARBA"/>
</dbReference>
<dbReference type="GO" id="GO:0004099">
    <property type="term" value="F:chitin deacetylase activity"/>
    <property type="evidence" value="ECO:0007669"/>
    <property type="project" value="UniProtKB-EC"/>
</dbReference>
<organism evidence="24 25">
    <name type="scientific">Ceraceosorus bombacis</name>
    <dbReference type="NCBI Taxonomy" id="401625"/>
    <lineage>
        <taxon>Eukaryota</taxon>
        <taxon>Fungi</taxon>
        <taxon>Dikarya</taxon>
        <taxon>Basidiomycota</taxon>
        <taxon>Ustilaginomycotina</taxon>
        <taxon>Exobasidiomycetes</taxon>
        <taxon>Ceraceosorales</taxon>
        <taxon>Ceraceosoraceae</taxon>
        <taxon>Ceraceosorus</taxon>
    </lineage>
</organism>
<comment type="subcellular location">
    <subcellularLocation>
        <location evidence="3">Cell membrane</location>
        <topology evidence="3">Lipid-anchor</topology>
        <topology evidence="3">GPI-anchor</topology>
    </subcellularLocation>
    <subcellularLocation>
        <location evidence="2">Secreted</location>
        <location evidence="2">Cell wall</location>
    </subcellularLocation>
</comment>
<evidence type="ECO:0000256" key="15">
    <source>
        <dbReference type="ARBA" id="ARBA00023277"/>
    </source>
</evidence>
<keyword evidence="19" id="KW-0624">Polysaccharide degradation</keyword>
<dbReference type="SUPFAM" id="SSF88713">
    <property type="entry name" value="Glycoside hydrolase/deacetylase"/>
    <property type="match status" value="1"/>
</dbReference>
<dbReference type="InterPro" id="IPR011330">
    <property type="entry name" value="Glyco_hydro/deAcase_b/a-brl"/>
</dbReference>
<keyword evidence="7" id="KW-0964">Secreted</keyword>
<evidence type="ECO:0000256" key="1">
    <source>
        <dbReference type="ARBA" id="ARBA00001941"/>
    </source>
</evidence>
<keyword evidence="13" id="KW-0472">Membrane</keyword>
<keyword evidence="16" id="KW-0170">Cobalt</keyword>
<evidence type="ECO:0000256" key="21">
    <source>
        <dbReference type="ARBA" id="ARBA00048494"/>
    </source>
</evidence>
<feature type="region of interest" description="Disordered" evidence="22">
    <location>
        <begin position="440"/>
        <end position="468"/>
    </location>
</feature>
<dbReference type="GO" id="GO:0071555">
    <property type="term" value="P:cell wall organization"/>
    <property type="evidence" value="ECO:0007669"/>
    <property type="project" value="UniProtKB-KW"/>
</dbReference>
<evidence type="ECO:0000256" key="16">
    <source>
        <dbReference type="ARBA" id="ARBA00023285"/>
    </source>
</evidence>